<feature type="compositionally biased region" description="Basic and acidic residues" evidence="1">
    <location>
        <begin position="273"/>
        <end position="282"/>
    </location>
</feature>
<protein>
    <submittedName>
        <fullName evidence="3">CsxC family protein</fullName>
    </submittedName>
</protein>
<name>A0ABV4BR83_9CLOT</name>
<dbReference type="EMBL" id="JBGEWD010000016">
    <property type="protein sequence ID" value="MEY8001284.1"/>
    <property type="molecule type" value="Genomic_DNA"/>
</dbReference>
<organism evidence="3 4">
    <name type="scientific">Clostridium moutaii</name>
    <dbReference type="NCBI Taxonomy" id="3240932"/>
    <lineage>
        <taxon>Bacteria</taxon>
        <taxon>Bacillati</taxon>
        <taxon>Bacillota</taxon>
        <taxon>Clostridia</taxon>
        <taxon>Eubacteriales</taxon>
        <taxon>Clostridiaceae</taxon>
        <taxon>Clostridium</taxon>
    </lineage>
</organism>
<accession>A0ABV4BR83</accession>
<feature type="region of interest" description="Disordered" evidence="1">
    <location>
        <begin position="272"/>
        <end position="309"/>
    </location>
</feature>
<sequence>MNDIYESTQKNDVYADDNPDNLACTEDTNGSCAAVTAKTEGMCDQVHVKPNVIPHGDAFVKIPVILAETNITIPVEATITLDREAIEIKRIKKNVYLTQCHLIPFSQDKKSGTGILYISGFVRKNIEYATERCISNDRKNICGDIRHCTVKVPFNCTTRVTFFREPFFCNNPNPQELQYFTDNLRSCDVCADPVIGRDPCDQNFTTTEIFNEKPFCELVKTCITEVDIHKYPTSINNKFCENPTEQEFRKFTEKIVIDLTLKVLQKQQVRIDSLGRPKKAPEKYAIPAPKCPSCEPSKSDDPWPKEKDC</sequence>
<dbReference type="InterPro" id="IPR054845">
    <property type="entry name" value="Exosporium_prot_C"/>
</dbReference>
<dbReference type="Pfam" id="PF25250">
    <property type="entry name" value="DUF7852"/>
    <property type="match status" value="1"/>
</dbReference>
<dbReference type="RefSeq" id="WP_369705181.1">
    <property type="nucleotide sequence ID" value="NZ_JBGEWD010000016.1"/>
</dbReference>
<dbReference type="Proteomes" id="UP001564657">
    <property type="component" value="Unassembled WGS sequence"/>
</dbReference>
<dbReference type="NCBIfam" id="NF045794">
    <property type="entry name" value="CsxC_fam"/>
    <property type="match status" value="1"/>
</dbReference>
<feature type="domain" description="DUF7852" evidence="2">
    <location>
        <begin position="59"/>
        <end position="135"/>
    </location>
</feature>
<feature type="compositionally biased region" description="Basic and acidic residues" evidence="1">
    <location>
        <begin position="297"/>
        <end position="309"/>
    </location>
</feature>
<dbReference type="InterPro" id="IPR057174">
    <property type="entry name" value="DUF7852"/>
</dbReference>
<evidence type="ECO:0000313" key="3">
    <source>
        <dbReference type="EMBL" id="MEY8001284.1"/>
    </source>
</evidence>
<comment type="caution">
    <text evidence="3">The sequence shown here is derived from an EMBL/GenBank/DDBJ whole genome shotgun (WGS) entry which is preliminary data.</text>
</comment>
<keyword evidence="4" id="KW-1185">Reference proteome</keyword>
<reference evidence="3 4" key="1">
    <citation type="submission" date="2024-08" db="EMBL/GenBank/DDBJ databases">
        <title>Clostridium lapicellarii sp. nov., and Clostridium renhuaiense sp. nov., two species isolated from the mud in a fermentation cellar used for producing sauce-flavour Chinese liquors.</title>
        <authorList>
            <person name="Yang F."/>
            <person name="Wang H."/>
            <person name="Chen L.Q."/>
            <person name="Zhou N."/>
            <person name="Lu J.J."/>
            <person name="Pu X.X."/>
            <person name="Wan B."/>
            <person name="Wang L."/>
            <person name="Liu S.J."/>
        </authorList>
    </citation>
    <scope>NUCLEOTIDE SEQUENCE [LARGE SCALE GENOMIC DNA]</scope>
    <source>
        <strain evidence="3 4">MT-5</strain>
    </source>
</reference>
<gene>
    <name evidence="3" type="ORF">AB8U03_13975</name>
</gene>
<evidence type="ECO:0000313" key="4">
    <source>
        <dbReference type="Proteomes" id="UP001564657"/>
    </source>
</evidence>
<proteinExistence type="predicted"/>
<evidence type="ECO:0000256" key="1">
    <source>
        <dbReference type="SAM" id="MobiDB-lite"/>
    </source>
</evidence>
<evidence type="ECO:0000259" key="2">
    <source>
        <dbReference type="Pfam" id="PF25250"/>
    </source>
</evidence>